<sequence>MRITLLLFCITLLMSCETKKKDYAPLKKEIAQNEVVVKEVQQTSDYTYLFVQESGKEYWMAVSKSEVKEGEKIYFTGAMEMKNFESKELNKVFDRIFFVDRISKNPIDYDSKKTEMISKKKEGINKLLDSIKISPPADGHSISELYNNSKEFNGQTVKVRGQVVKVNMDIMDRNWVHLMDGTRGEKRSDLTFTTKDVVKVGDTVTFEGILAIDREFGAGYVYPVIVEDAVLLN</sequence>
<dbReference type="EMBL" id="JBCDNA010000002">
    <property type="protein sequence ID" value="MEL4455926.1"/>
    <property type="molecule type" value="Genomic_DNA"/>
</dbReference>
<dbReference type="Proteomes" id="UP001474120">
    <property type="component" value="Unassembled WGS sequence"/>
</dbReference>
<gene>
    <name evidence="2" type="ORF">AABB81_08460</name>
</gene>
<keyword evidence="3" id="KW-1185">Reference proteome</keyword>
<dbReference type="InterPro" id="IPR025987">
    <property type="entry name" value="GW_dom"/>
</dbReference>
<evidence type="ECO:0000259" key="1">
    <source>
        <dbReference type="Pfam" id="PF13457"/>
    </source>
</evidence>
<accession>A0ABU9L0G3</accession>
<reference evidence="2 3" key="1">
    <citation type="submission" date="2024-04" db="EMBL/GenBank/DDBJ databases">
        <title>whole genome sequencing of Lutimonas vermicola strain IMCC1616.</title>
        <authorList>
            <person name="Bae S.S."/>
        </authorList>
    </citation>
    <scope>NUCLEOTIDE SEQUENCE [LARGE SCALE GENOMIC DNA]</scope>
    <source>
        <strain evidence="2 3">IMCC1616</strain>
    </source>
</reference>
<dbReference type="PROSITE" id="PS51257">
    <property type="entry name" value="PROKAR_LIPOPROTEIN"/>
    <property type="match status" value="1"/>
</dbReference>
<feature type="domain" description="GW" evidence="1">
    <location>
        <begin position="135"/>
        <end position="176"/>
    </location>
</feature>
<comment type="caution">
    <text evidence="2">The sequence shown here is derived from an EMBL/GenBank/DDBJ whole genome shotgun (WGS) entry which is preliminary data.</text>
</comment>
<dbReference type="RefSeq" id="WP_342159921.1">
    <property type="nucleotide sequence ID" value="NZ_JBCDNA010000002.1"/>
</dbReference>
<proteinExistence type="predicted"/>
<name>A0ABU9L0G3_9FLAO</name>
<feature type="domain" description="GW" evidence="1">
    <location>
        <begin position="24"/>
        <end position="61"/>
    </location>
</feature>
<dbReference type="Pfam" id="PF13457">
    <property type="entry name" value="GW"/>
    <property type="match status" value="2"/>
</dbReference>
<organism evidence="2 3">
    <name type="scientific">Lutimonas vermicola</name>
    <dbReference type="NCBI Taxonomy" id="414288"/>
    <lineage>
        <taxon>Bacteria</taxon>
        <taxon>Pseudomonadati</taxon>
        <taxon>Bacteroidota</taxon>
        <taxon>Flavobacteriia</taxon>
        <taxon>Flavobacteriales</taxon>
        <taxon>Flavobacteriaceae</taxon>
        <taxon>Lutimonas</taxon>
    </lineage>
</organism>
<evidence type="ECO:0000313" key="2">
    <source>
        <dbReference type="EMBL" id="MEL4455926.1"/>
    </source>
</evidence>
<evidence type="ECO:0000313" key="3">
    <source>
        <dbReference type="Proteomes" id="UP001474120"/>
    </source>
</evidence>
<protein>
    <submittedName>
        <fullName evidence="2">GW dipeptide domain-containing protein</fullName>
    </submittedName>
</protein>